<name>A0A1S7UL90_ROSNE</name>
<dbReference type="EMBL" id="DF977451">
    <property type="protein sequence ID" value="GAP84077.1"/>
    <property type="molecule type" value="Genomic_DNA"/>
</dbReference>
<dbReference type="STRING" id="77044.A0A1S7UL90"/>
<evidence type="ECO:0000256" key="1">
    <source>
        <dbReference type="SAM" id="SignalP"/>
    </source>
</evidence>
<dbReference type="InterPro" id="IPR000782">
    <property type="entry name" value="FAS1_domain"/>
</dbReference>
<dbReference type="PANTHER" id="PTHR10900">
    <property type="entry name" value="PERIOSTIN-RELATED"/>
    <property type="match status" value="1"/>
</dbReference>
<protein>
    <submittedName>
        <fullName evidence="3">Putative beta-ig-h3 fasciclin</fullName>
    </submittedName>
</protein>
<dbReference type="OrthoDB" id="286301at2759"/>
<dbReference type="PROSITE" id="PS50213">
    <property type="entry name" value="FAS1"/>
    <property type="match status" value="1"/>
</dbReference>
<evidence type="ECO:0000259" key="2">
    <source>
        <dbReference type="PROSITE" id="PS50213"/>
    </source>
</evidence>
<dbReference type="GO" id="GO:0000329">
    <property type="term" value="C:fungal-type vacuole membrane"/>
    <property type="evidence" value="ECO:0007669"/>
    <property type="project" value="TreeGrafter"/>
</dbReference>
<feature type="chain" id="PRO_5012051800" evidence="1">
    <location>
        <begin position="18"/>
        <end position="362"/>
    </location>
</feature>
<keyword evidence="1" id="KW-0732">Signal</keyword>
<evidence type="ECO:0000313" key="4">
    <source>
        <dbReference type="Proteomes" id="UP000054516"/>
    </source>
</evidence>
<organism evidence="3">
    <name type="scientific">Rosellinia necatrix</name>
    <name type="common">White root-rot fungus</name>
    <dbReference type="NCBI Taxonomy" id="77044"/>
    <lineage>
        <taxon>Eukaryota</taxon>
        <taxon>Fungi</taxon>
        <taxon>Dikarya</taxon>
        <taxon>Ascomycota</taxon>
        <taxon>Pezizomycotina</taxon>
        <taxon>Sordariomycetes</taxon>
        <taxon>Xylariomycetidae</taxon>
        <taxon>Xylariales</taxon>
        <taxon>Xylariaceae</taxon>
        <taxon>Rosellinia</taxon>
    </lineage>
</organism>
<dbReference type="AlphaFoldDB" id="A0A1S7UL90"/>
<feature type="domain" description="FAS1" evidence="2">
    <location>
        <begin position="202"/>
        <end position="321"/>
    </location>
</feature>
<dbReference type="InterPro" id="IPR036378">
    <property type="entry name" value="FAS1_dom_sf"/>
</dbReference>
<reference evidence="3" key="1">
    <citation type="submission" date="2016-03" db="EMBL/GenBank/DDBJ databases">
        <title>Draft genome sequence of Rosellinia necatrix.</title>
        <authorList>
            <person name="Kanematsu S."/>
        </authorList>
    </citation>
    <scope>NUCLEOTIDE SEQUENCE [LARGE SCALE GENOMIC DNA]</scope>
    <source>
        <strain evidence="3">W97</strain>
    </source>
</reference>
<keyword evidence="4" id="KW-1185">Reference proteome</keyword>
<proteinExistence type="predicted"/>
<dbReference type="Gene3D" id="2.30.180.10">
    <property type="entry name" value="FAS1 domain"/>
    <property type="match status" value="1"/>
</dbReference>
<dbReference type="SMART" id="SM00554">
    <property type="entry name" value="FAS1"/>
    <property type="match status" value="1"/>
</dbReference>
<evidence type="ECO:0000313" key="3">
    <source>
        <dbReference type="EMBL" id="GAP84077.1"/>
    </source>
</evidence>
<dbReference type="Pfam" id="PF02469">
    <property type="entry name" value="Fasciclin"/>
    <property type="match status" value="1"/>
</dbReference>
<feature type="signal peptide" evidence="1">
    <location>
        <begin position="1"/>
        <end position="17"/>
    </location>
</feature>
<dbReference type="OMA" id="PACTVFA"/>
<dbReference type="InterPro" id="IPR050904">
    <property type="entry name" value="Adhesion/Biosynth-related"/>
</dbReference>
<dbReference type="Proteomes" id="UP000054516">
    <property type="component" value="Unassembled WGS sequence"/>
</dbReference>
<accession>A0A1S7UL90</accession>
<gene>
    <name evidence="3" type="ORF">SAMD00023353_0601480</name>
</gene>
<dbReference type="PANTHER" id="PTHR10900:SF122">
    <property type="entry name" value="FAS1 DOMAIN-CONTAINING PROTEIN"/>
    <property type="match status" value="1"/>
</dbReference>
<dbReference type="GO" id="GO:0016236">
    <property type="term" value="P:macroautophagy"/>
    <property type="evidence" value="ECO:0007669"/>
    <property type="project" value="TreeGrafter"/>
</dbReference>
<dbReference type="SUPFAM" id="SSF82153">
    <property type="entry name" value="FAS1 domain"/>
    <property type="match status" value="2"/>
</dbReference>
<sequence length="362" mass="39945">MYFYDLILLFFIIPVSAQEVDDSLASLLHSLFETPDTKEFAGLLERHDDFIGTLDNSTNYTIIAPSNDAVLTLSQIINESGQFFRREDSGTPPEVALLFIERGDDFPDLALRQATLRTSLRDPQYVNIGPGEPVKIVSEPDPSDRKRITLTSGLGNTTSVFLENITYPQGNIQLADRYSHTDATPIRTKPKSDVWLFSFLTLPKPLNSTLQETNGTRFRDALMEASLLNIISDTPRITAFVPMDSAFEGVQTNASVLQQHILEDVLGYTPELSDGNHYTTKAGSAVSIFFKSGVYYVNNAKIVHPNVITKNGVIHYIDTFIVPSPATSDTTPQASEPGSSATRIHRSLALMLPLLVAIALSY</sequence>